<dbReference type="Proteomes" id="UP000887574">
    <property type="component" value="Unplaced"/>
</dbReference>
<dbReference type="InterPro" id="IPR011009">
    <property type="entry name" value="Kinase-like_dom_sf"/>
</dbReference>
<dbReference type="InterPro" id="IPR000719">
    <property type="entry name" value="Prot_kinase_dom"/>
</dbReference>
<proteinExistence type="predicted"/>
<feature type="domain" description="Protein kinase" evidence="1">
    <location>
        <begin position="1"/>
        <end position="266"/>
    </location>
</feature>
<dbReference type="PANTHER" id="PTHR24362:SF309">
    <property type="entry name" value="PROTEIN KINASE DOMAIN-CONTAINING PROTEIN"/>
    <property type="match status" value="1"/>
</dbReference>
<evidence type="ECO:0000259" key="1">
    <source>
        <dbReference type="PROSITE" id="PS50011"/>
    </source>
</evidence>
<dbReference type="PROSITE" id="PS50011">
    <property type="entry name" value="PROTEIN_KINASE_DOM"/>
    <property type="match status" value="1"/>
</dbReference>
<keyword evidence="2" id="KW-1185">Reference proteome</keyword>
<name>A0A915EQB9_9BILA</name>
<dbReference type="WBParaSite" id="jg9280.1">
    <property type="protein sequence ID" value="jg9280.1"/>
    <property type="gene ID" value="jg9280"/>
</dbReference>
<accession>A0A915EQB9</accession>
<dbReference type="Pfam" id="PF00069">
    <property type="entry name" value="Pkinase"/>
    <property type="match status" value="1"/>
</dbReference>
<dbReference type="PANTHER" id="PTHR24362">
    <property type="entry name" value="SERINE/THREONINE-PROTEIN KINASE NEK"/>
    <property type="match status" value="1"/>
</dbReference>
<dbReference type="SMART" id="SM00220">
    <property type="entry name" value="S_TKc"/>
    <property type="match status" value="1"/>
</dbReference>
<evidence type="ECO:0000313" key="2">
    <source>
        <dbReference type="Proteomes" id="UP000887574"/>
    </source>
</evidence>
<reference evidence="3" key="1">
    <citation type="submission" date="2022-11" db="UniProtKB">
        <authorList>
            <consortium name="WormBaseParasite"/>
        </authorList>
    </citation>
    <scope>IDENTIFICATION</scope>
</reference>
<dbReference type="GO" id="GO:0005524">
    <property type="term" value="F:ATP binding"/>
    <property type="evidence" value="ECO:0007669"/>
    <property type="project" value="InterPro"/>
</dbReference>
<organism evidence="2 3">
    <name type="scientific">Ditylenchus dipsaci</name>
    <dbReference type="NCBI Taxonomy" id="166011"/>
    <lineage>
        <taxon>Eukaryota</taxon>
        <taxon>Metazoa</taxon>
        <taxon>Ecdysozoa</taxon>
        <taxon>Nematoda</taxon>
        <taxon>Chromadorea</taxon>
        <taxon>Rhabditida</taxon>
        <taxon>Tylenchina</taxon>
        <taxon>Tylenchomorpha</taxon>
        <taxon>Sphaerularioidea</taxon>
        <taxon>Anguinidae</taxon>
        <taxon>Anguininae</taxon>
        <taxon>Ditylenchus</taxon>
    </lineage>
</organism>
<dbReference type="SUPFAM" id="SSF56112">
    <property type="entry name" value="Protein kinase-like (PK-like)"/>
    <property type="match status" value="1"/>
</dbReference>
<protein>
    <submittedName>
        <fullName evidence="3">Protein kinase domain-containing protein</fullName>
    </submittedName>
</protein>
<sequence>MQLNLNYCKSRCTDSTHVNFTCEYSGHMHKMEFGAVTLIGNDECGKTCANGLPSALHPLACSAGVIQLPMVSWSFPNTTNKPIFNISVNSTAFQACSAIKYCHDNRIVIGLVSLDNILVDVSKPNHIKLAEYGTYHISGHNQDVDYIIGSAWYLAPERLIDIKHKCAASYKSDVWAFGIVLLEIFTGHRLYDIWGAKQIFSVLSAVISKANNESVLAHLLDAMQFACPSGCVSVPAEIMTIVSKCLQIYPSKRPSATEVLDMLENLTSYKETAMLNEESGDLTLNESIESMQARIQTEDLSLECFNRPLNELFYLWKLCGSSVENILITRGIIQMRPPVCTMPSLVVGEIQMFGNEETRTIHTTFHVCILPTKNLRARLQSIPLLDLCHSFELESEMGCTQRKASSISQGSHVVVRAQTLVVKERDIDYQVVRMRFFNHLLAVHPYKQSS</sequence>
<evidence type="ECO:0000313" key="3">
    <source>
        <dbReference type="WBParaSite" id="jg9280.1"/>
    </source>
</evidence>
<dbReference type="AlphaFoldDB" id="A0A915EQB9"/>
<dbReference type="Gene3D" id="1.10.510.10">
    <property type="entry name" value="Transferase(Phosphotransferase) domain 1"/>
    <property type="match status" value="1"/>
</dbReference>
<dbReference type="GO" id="GO:0004672">
    <property type="term" value="F:protein kinase activity"/>
    <property type="evidence" value="ECO:0007669"/>
    <property type="project" value="InterPro"/>
</dbReference>